<dbReference type="Proteomes" id="UP001176941">
    <property type="component" value="Chromosome 9"/>
</dbReference>
<feature type="non-terminal residue" evidence="1">
    <location>
        <position position="1"/>
    </location>
</feature>
<feature type="non-terminal residue" evidence="1">
    <location>
        <position position="215"/>
    </location>
</feature>
<evidence type="ECO:0000313" key="1">
    <source>
        <dbReference type="EMBL" id="CAI9179724.1"/>
    </source>
</evidence>
<name>A0ABN9A143_RANTA</name>
<reference evidence="1" key="1">
    <citation type="submission" date="2023-04" db="EMBL/GenBank/DDBJ databases">
        <authorList>
            <consortium name="ELIXIR-Norway"/>
        </authorList>
    </citation>
    <scope>NUCLEOTIDE SEQUENCE [LARGE SCALE GENOMIC DNA]</scope>
</reference>
<keyword evidence="2" id="KW-1185">Reference proteome</keyword>
<gene>
    <name evidence="1" type="ORF">MRATA1EN1_LOCUS28686</name>
</gene>
<sequence length="215" mass="23603">MGPLKLVSGSEDVVNHRATLTSECNKERDSELLEQDFTLLEKEKKVKRGKESLRFTLEFRVQEFGSEGQVLPEASSLGAAPERHTRRRRRRALWCLSRAAFRNPRTLPESSLQCIIGVPAAAVESENKQQVPLLTCSLEVGRACSLYGGRSPMRPSLQEAGTLSPLLSSVPSKAPPDHRVSPLSWLVEQLAFLRALGGSPSQASKQGFPVTKATL</sequence>
<accession>A0ABN9A143</accession>
<dbReference type="EMBL" id="OX459945">
    <property type="protein sequence ID" value="CAI9179724.1"/>
    <property type="molecule type" value="Genomic_DNA"/>
</dbReference>
<evidence type="ECO:0000313" key="2">
    <source>
        <dbReference type="Proteomes" id="UP001176941"/>
    </source>
</evidence>
<proteinExistence type="predicted"/>
<organism evidence="1 2">
    <name type="scientific">Rangifer tarandus platyrhynchus</name>
    <name type="common">Svalbard reindeer</name>
    <dbReference type="NCBI Taxonomy" id="3082113"/>
    <lineage>
        <taxon>Eukaryota</taxon>
        <taxon>Metazoa</taxon>
        <taxon>Chordata</taxon>
        <taxon>Craniata</taxon>
        <taxon>Vertebrata</taxon>
        <taxon>Euteleostomi</taxon>
        <taxon>Mammalia</taxon>
        <taxon>Eutheria</taxon>
        <taxon>Laurasiatheria</taxon>
        <taxon>Artiodactyla</taxon>
        <taxon>Ruminantia</taxon>
        <taxon>Pecora</taxon>
        <taxon>Cervidae</taxon>
        <taxon>Odocoileinae</taxon>
        <taxon>Rangifer</taxon>
    </lineage>
</organism>
<protein>
    <submittedName>
        <fullName evidence="1">Uncharacterized protein</fullName>
    </submittedName>
</protein>